<evidence type="ECO:0000313" key="1">
    <source>
        <dbReference type="EMBL" id="KAJ8484883.1"/>
    </source>
</evidence>
<sequence>MKEGGWRRTSWRLPNQSQSFSRMYRLCDYPHTEGQKNGTPLMYPIIGWRRAVQDVVKIAGLIRFAPH</sequence>
<protein>
    <submittedName>
        <fullName evidence="1">Uncharacterized protein</fullName>
    </submittedName>
</protein>
<dbReference type="AlphaFoldDB" id="A0AAV8QW70"/>
<proteinExistence type="predicted"/>
<dbReference type="Proteomes" id="UP001222027">
    <property type="component" value="Unassembled WGS sequence"/>
</dbReference>
<reference evidence="1 2" key="1">
    <citation type="submission" date="2022-12" db="EMBL/GenBank/DDBJ databases">
        <title>Chromosome-scale assembly of the Ensete ventricosum genome.</title>
        <authorList>
            <person name="Dussert Y."/>
            <person name="Stocks J."/>
            <person name="Wendawek A."/>
            <person name="Woldeyes F."/>
            <person name="Nichols R.A."/>
            <person name="Borrell J.S."/>
        </authorList>
    </citation>
    <scope>NUCLEOTIDE SEQUENCE [LARGE SCALE GENOMIC DNA]</scope>
    <source>
        <strain evidence="2">cv. Maze</strain>
        <tissue evidence="1">Seeds</tissue>
    </source>
</reference>
<evidence type="ECO:0000313" key="2">
    <source>
        <dbReference type="Proteomes" id="UP001222027"/>
    </source>
</evidence>
<accession>A0AAV8QW70</accession>
<name>A0AAV8QW70_ENSVE</name>
<keyword evidence="2" id="KW-1185">Reference proteome</keyword>
<dbReference type="EMBL" id="JAQQAF010000005">
    <property type="protein sequence ID" value="KAJ8484883.1"/>
    <property type="molecule type" value="Genomic_DNA"/>
</dbReference>
<comment type="caution">
    <text evidence="1">The sequence shown here is derived from an EMBL/GenBank/DDBJ whole genome shotgun (WGS) entry which is preliminary data.</text>
</comment>
<gene>
    <name evidence="1" type="ORF">OPV22_017368</name>
</gene>
<organism evidence="1 2">
    <name type="scientific">Ensete ventricosum</name>
    <name type="common">Abyssinian banana</name>
    <name type="synonym">Musa ensete</name>
    <dbReference type="NCBI Taxonomy" id="4639"/>
    <lineage>
        <taxon>Eukaryota</taxon>
        <taxon>Viridiplantae</taxon>
        <taxon>Streptophyta</taxon>
        <taxon>Embryophyta</taxon>
        <taxon>Tracheophyta</taxon>
        <taxon>Spermatophyta</taxon>
        <taxon>Magnoliopsida</taxon>
        <taxon>Liliopsida</taxon>
        <taxon>Zingiberales</taxon>
        <taxon>Musaceae</taxon>
        <taxon>Ensete</taxon>
    </lineage>
</organism>